<dbReference type="PANTHER" id="PTHR11334:SF29">
    <property type="entry name" value="MAS-RELATED G-PROTEIN COUPLED RECEPTOR MEMBER X2"/>
    <property type="match status" value="1"/>
</dbReference>
<dbReference type="PRINTS" id="PR02108">
    <property type="entry name" value="MRGPCRFAMILY"/>
</dbReference>
<keyword evidence="2" id="KW-1003">Cell membrane</keyword>
<reference evidence="11" key="1">
    <citation type="submission" date="2025-08" db="UniProtKB">
        <authorList>
            <consortium name="Ensembl"/>
        </authorList>
    </citation>
    <scope>IDENTIFICATION</scope>
</reference>
<dbReference type="GeneTree" id="ENSGT01030000234639"/>
<protein>
    <recommendedName>
        <fullName evidence="10">G-protein coupled receptors family 1 profile domain-containing protein</fullName>
    </recommendedName>
</protein>
<dbReference type="Pfam" id="PF00001">
    <property type="entry name" value="7tm_1"/>
    <property type="match status" value="1"/>
</dbReference>
<organism evidence="11 12">
    <name type="scientific">Marmota marmota marmota</name>
    <name type="common">Alpine marmot</name>
    <dbReference type="NCBI Taxonomy" id="9994"/>
    <lineage>
        <taxon>Eukaryota</taxon>
        <taxon>Metazoa</taxon>
        <taxon>Chordata</taxon>
        <taxon>Craniata</taxon>
        <taxon>Vertebrata</taxon>
        <taxon>Euteleostomi</taxon>
        <taxon>Mammalia</taxon>
        <taxon>Eutheria</taxon>
        <taxon>Euarchontoglires</taxon>
        <taxon>Glires</taxon>
        <taxon>Rodentia</taxon>
        <taxon>Sciuromorpha</taxon>
        <taxon>Sciuridae</taxon>
        <taxon>Xerinae</taxon>
        <taxon>Marmotini</taxon>
        <taxon>Marmota</taxon>
    </lineage>
</organism>
<dbReference type="FunFam" id="1.20.1070.10:FF:000140">
    <property type="entry name" value="Mas-related G-protein coupled receptor member X2"/>
    <property type="match status" value="1"/>
</dbReference>
<accession>A0A8C5Z0G7</accession>
<evidence type="ECO:0000313" key="11">
    <source>
        <dbReference type="Ensembl" id="ENSMMMP00000006136.1"/>
    </source>
</evidence>
<comment type="subcellular location">
    <subcellularLocation>
        <location evidence="1">Cell membrane</location>
        <topology evidence="1">Multi-pass membrane protein</topology>
    </subcellularLocation>
</comment>
<evidence type="ECO:0000256" key="2">
    <source>
        <dbReference type="ARBA" id="ARBA00022475"/>
    </source>
</evidence>
<sequence length="348" mass="39527">MQGGPENQKFYIRHSSLFFVFFVPRGTTGTFLTMNTTVSAWMTRTIKLITIVTSSSNLQNVSQILLWLTIFIAFFGMAVNAIVVWLLGFHIHRTPFSVYILNLAIADFLFLCCYVIVTVHPLINIFHFMLTQMLKCFIIMGIFAYIASLSMLSAISTEPCLSVLFPIWHHCRHPRHTSTIMCALLWALSLLLSFLEGSLCGFLLMGMNVALCQTTEFILSIWMIVLFVVLFGSSLALLVWVLCGSRRKFVTRLYMTIGLTVLAFLLGDLPFGLQNLLMSLFNIDLDISSGYAFVVSYTLFSINRCTNPIIYFFQNLKLILQRALQDTPEDQCVDPPSQQALQMFVVYE</sequence>
<evidence type="ECO:0000256" key="7">
    <source>
        <dbReference type="ARBA" id="ARBA00023170"/>
    </source>
</evidence>
<evidence type="ECO:0000259" key="10">
    <source>
        <dbReference type="PROSITE" id="PS50262"/>
    </source>
</evidence>
<keyword evidence="12" id="KW-1185">Reference proteome</keyword>
<dbReference type="AlphaFoldDB" id="A0A8C5Z0G7"/>
<reference evidence="11" key="2">
    <citation type="submission" date="2025-09" db="UniProtKB">
        <authorList>
            <consortium name="Ensembl"/>
        </authorList>
    </citation>
    <scope>IDENTIFICATION</scope>
</reference>
<feature type="transmembrane region" description="Helical" evidence="9">
    <location>
        <begin position="217"/>
        <end position="241"/>
    </location>
</feature>
<feature type="transmembrane region" description="Helical" evidence="9">
    <location>
        <begin position="64"/>
        <end position="87"/>
    </location>
</feature>
<keyword evidence="3 9" id="KW-0812">Transmembrane</keyword>
<dbReference type="PROSITE" id="PS50262">
    <property type="entry name" value="G_PROTEIN_RECEP_F1_2"/>
    <property type="match status" value="1"/>
</dbReference>
<feature type="transmembrane region" description="Helical" evidence="9">
    <location>
        <begin position="291"/>
        <end position="313"/>
    </location>
</feature>
<feature type="transmembrane region" description="Helical" evidence="9">
    <location>
        <begin position="253"/>
        <end position="271"/>
    </location>
</feature>
<dbReference type="InterPro" id="IPR000276">
    <property type="entry name" value="GPCR_Rhodpsn"/>
</dbReference>
<evidence type="ECO:0000256" key="3">
    <source>
        <dbReference type="ARBA" id="ARBA00022692"/>
    </source>
</evidence>
<dbReference type="InterPro" id="IPR026234">
    <property type="entry name" value="MRGPCRFAMILY"/>
</dbReference>
<keyword evidence="5" id="KW-0297">G-protein coupled receptor</keyword>
<evidence type="ECO:0000256" key="4">
    <source>
        <dbReference type="ARBA" id="ARBA00022989"/>
    </source>
</evidence>
<dbReference type="PRINTS" id="PR00237">
    <property type="entry name" value="GPCRRHODOPSN"/>
</dbReference>
<evidence type="ECO:0000256" key="5">
    <source>
        <dbReference type="ARBA" id="ARBA00023040"/>
    </source>
</evidence>
<keyword evidence="7" id="KW-0675">Receptor</keyword>
<keyword evidence="8" id="KW-0807">Transducer</keyword>
<dbReference type="Gene3D" id="1.20.1070.10">
    <property type="entry name" value="Rhodopsin 7-helix transmembrane proteins"/>
    <property type="match status" value="1"/>
</dbReference>
<keyword evidence="4 9" id="KW-1133">Transmembrane helix</keyword>
<evidence type="ECO:0000256" key="8">
    <source>
        <dbReference type="ARBA" id="ARBA00023224"/>
    </source>
</evidence>
<dbReference type="Ensembl" id="ENSMMMT00000006961.1">
    <property type="protein sequence ID" value="ENSMMMP00000006136.1"/>
    <property type="gene ID" value="ENSMMMG00000005501.1"/>
</dbReference>
<feature type="transmembrane region" description="Helical" evidence="9">
    <location>
        <begin position="99"/>
        <end position="117"/>
    </location>
</feature>
<evidence type="ECO:0000313" key="12">
    <source>
        <dbReference type="Proteomes" id="UP000694407"/>
    </source>
</evidence>
<proteinExistence type="predicted"/>
<dbReference type="GO" id="GO:0004930">
    <property type="term" value="F:G protein-coupled receptor activity"/>
    <property type="evidence" value="ECO:0007669"/>
    <property type="project" value="UniProtKB-KW"/>
</dbReference>
<evidence type="ECO:0000256" key="6">
    <source>
        <dbReference type="ARBA" id="ARBA00023136"/>
    </source>
</evidence>
<name>A0A8C5Z0G7_MARMA</name>
<keyword evidence="6 9" id="KW-0472">Membrane</keyword>
<dbReference type="PANTHER" id="PTHR11334">
    <property type="entry name" value="MAS-RELATED G-PROTEIN COUPLED RECEPTOR"/>
    <property type="match status" value="1"/>
</dbReference>
<feature type="domain" description="G-protein coupled receptors family 1 profile" evidence="10">
    <location>
        <begin position="79"/>
        <end position="311"/>
    </location>
</feature>
<evidence type="ECO:0000256" key="1">
    <source>
        <dbReference type="ARBA" id="ARBA00004651"/>
    </source>
</evidence>
<evidence type="ECO:0000256" key="9">
    <source>
        <dbReference type="SAM" id="Phobius"/>
    </source>
</evidence>
<dbReference type="InterPro" id="IPR017452">
    <property type="entry name" value="GPCR_Rhodpsn_7TM"/>
</dbReference>
<dbReference type="SUPFAM" id="SSF81321">
    <property type="entry name" value="Family A G protein-coupled receptor-like"/>
    <property type="match status" value="1"/>
</dbReference>
<dbReference type="GO" id="GO:0005886">
    <property type="term" value="C:plasma membrane"/>
    <property type="evidence" value="ECO:0007669"/>
    <property type="project" value="UniProtKB-SubCell"/>
</dbReference>
<feature type="transmembrane region" description="Helical" evidence="9">
    <location>
        <begin position="180"/>
        <end position="205"/>
    </location>
</feature>
<dbReference type="Proteomes" id="UP000694407">
    <property type="component" value="Unplaced"/>
</dbReference>